<comment type="caution">
    <text evidence="2">The sequence shown here is derived from an EMBL/GenBank/DDBJ whole genome shotgun (WGS) entry which is preliminary data.</text>
</comment>
<keyword evidence="1" id="KW-1133">Transmembrane helix</keyword>
<keyword evidence="3" id="KW-1185">Reference proteome</keyword>
<feature type="transmembrane region" description="Helical" evidence="1">
    <location>
        <begin position="58"/>
        <end position="83"/>
    </location>
</feature>
<keyword evidence="1" id="KW-0812">Transmembrane</keyword>
<dbReference type="Proteomes" id="UP000499080">
    <property type="component" value="Unassembled WGS sequence"/>
</dbReference>
<evidence type="ECO:0000313" key="2">
    <source>
        <dbReference type="EMBL" id="GBL71746.1"/>
    </source>
</evidence>
<proteinExistence type="predicted"/>
<gene>
    <name evidence="2" type="ORF">AVEN_245551_1</name>
</gene>
<dbReference type="EMBL" id="BGPR01229928">
    <property type="protein sequence ID" value="GBL71746.1"/>
    <property type="molecule type" value="Genomic_DNA"/>
</dbReference>
<sequence>MRNTAEVNRWRYSSALSRRLFLEHFCYLCRTREIAQTGLRQRIREACPNSVESTSTHVLYFGAIYLIACLTGASILHMLFAWVQDVEPTCSLGDEYEHKGTPAEVVSPKLSRILPKNLSFPLPLRG</sequence>
<evidence type="ECO:0000256" key="1">
    <source>
        <dbReference type="SAM" id="Phobius"/>
    </source>
</evidence>
<evidence type="ECO:0000313" key="3">
    <source>
        <dbReference type="Proteomes" id="UP000499080"/>
    </source>
</evidence>
<reference evidence="2 3" key="1">
    <citation type="journal article" date="2019" name="Sci. Rep.">
        <title>Orb-weaving spider Araneus ventricosus genome elucidates the spidroin gene catalogue.</title>
        <authorList>
            <person name="Kono N."/>
            <person name="Nakamura H."/>
            <person name="Ohtoshi R."/>
            <person name="Moran D.A.P."/>
            <person name="Shinohara A."/>
            <person name="Yoshida Y."/>
            <person name="Fujiwara M."/>
            <person name="Mori M."/>
            <person name="Tomita M."/>
            <person name="Arakawa K."/>
        </authorList>
    </citation>
    <scope>NUCLEOTIDE SEQUENCE [LARGE SCALE GENOMIC DNA]</scope>
</reference>
<organism evidence="2 3">
    <name type="scientific">Araneus ventricosus</name>
    <name type="common">Orbweaver spider</name>
    <name type="synonym">Epeira ventricosa</name>
    <dbReference type="NCBI Taxonomy" id="182803"/>
    <lineage>
        <taxon>Eukaryota</taxon>
        <taxon>Metazoa</taxon>
        <taxon>Ecdysozoa</taxon>
        <taxon>Arthropoda</taxon>
        <taxon>Chelicerata</taxon>
        <taxon>Arachnida</taxon>
        <taxon>Araneae</taxon>
        <taxon>Araneomorphae</taxon>
        <taxon>Entelegynae</taxon>
        <taxon>Araneoidea</taxon>
        <taxon>Araneidae</taxon>
        <taxon>Araneus</taxon>
    </lineage>
</organism>
<dbReference type="AlphaFoldDB" id="A0A4Y1ZWI1"/>
<accession>A0A4Y1ZWI1</accession>
<protein>
    <submittedName>
        <fullName evidence="2">Uncharacterized protein</fullName>
    </submittedName>
</protein>
<keyword evidence="1" id="KW-0472">Membrane</keyword>
<name>A0A4Y1ZWI1_ARAVE</name>